<accession>A0A2H0DXX6</accession>
<feature type="domain" description="Smf/DprA SLOG" evidence="2">
    <location>
        <begin position="11"/>
        <end position="217"/>
    </location>
</feature>
<evidence type="ECO:0000313" key="5">
    <source>
        <dbReference type="Proteomes" id="UP000231143"/>
    </source>
</evidence>
<proteinExistence type="inferred from homology"/>
<reference evidence="4 5" key="1">
    <citation type="submission" date="2017-09" db="EMBL/GenBank/DDBJ databases">
        <title>Depth-based differentiation of microbial function through sediment-hosted aquifers and enrichment of novel symbionts in the deep terrestrial subsurface.</title>
        <authorList>
            <person name="Probst A.J."/>
            <person name="Ladd B."/>
            <person name="Jarett J.K."/>
            <person name="Geller-Mcgrath D.E."/>
            <person name="Sieber C.M."/>
            <person name="Emerson J.B."/>
            <person name="Anantharaman K."/>
            <person name="Thomas B.C."/>
            <person name="Malmstrom R."/>
            <person name="Stieglmeier M."/>
            <person name="Klingl A."/>
            <person name="Woyke T."/>
            <person name="Ryan C.M."/>
            <person name="Banfield J.F."/>
        </authorList>
    </citation>
    <scope>NUCLEOTIDE SEQUENCE [LARGE SCALE GENOMIC DNA]</scope>
    <source>
        <strain evidence="4">CG22_combo_CG10-13_8_21_14_all_36_13</strain>
    </source>
</reference>
<dbReference type="NCBIfam" id="TIGR00732">
    <property type="entry name" value="dprA"/>
    <property type="match status" value="1"/>
</dbReference>
<sequence>MEENIYKLEFAQFPPLLKEINDPPKTLYLRGEYPDVVQNKFLCVVGSRKYSNYGKEATKTIISGLRGYPIVIVSGLAMGIDTIAHESAIENGLKTIAIPGSGLSQKVIYPRVNFNLAERIIKNGGVLMSEFEPGFKATPWSFPQRNRIMAGISHAVLVIEANEKSGTLITARLACEYNRDVYVVPGSIFQESSKGPHMFLKIGATPITSSADILNEFGFGDGDKETNKLFDDVELTDDERKILNILDEPTDKETIIEKAGLPVHRVSIALSTLEMKGFIKENMGQIFRL</sequence>
<dbReference type="Gene3D" id="3.40.50.450">
    <property type="match status" value="1"/>
</dbReference>
<feature type="domain" description="DprA winged helix" evidence="3">
    <location>
        <begin position="234"/>
        <end position="281"/>
    </location>
</feature>
<dbReference type="PANTHER" id="PTHR43022">
    <property type="entry name" value="PROTEIN SMF"/>
    <property type="match status" value="1"/>
</dbReference>
<dbReference type="Pfam" id="PF17782">
    <property type="entry name" value="WHD_DprA"/>
    <property type="match status" value="1"/>
</dbReference>
<name>A0A2H0DXX6_9BACT</name>
<dbReference type="InterPro" id="IPR036388">
    <property type="entry name" value="WH-like_DNA-bd_sf"/>
</dbReference>
<dbReference type="PANTHER" id="PTHR43022:SF1">
    <property type="entry name" value="PROTEIN SMF"/>
    <property type="match status" value="1"/>
</dbReference>
<protein>
    <submittedName>
        <fullName evidence="4">DNA-protecting protein DprA</fullName>
    </submittedName>
</protein>
<dbReference type="InterPro" id="IPR003488">
    <property type="entry name" value="DprA"/>
</dbReference>
<evidence type="ECO:0000256" key="1">
    <source>
        <dbReference type="ARBA" id="ARBA00006525"/>
    </source>
</evidence>
<dbReference type="AlphaFoldDB" id="A0A2H0DXX6"/>
<dbReference type="SUPFAM" id="SSF102405">
    <property type="entry name" value="MCP/YpsA-like"/>
    <property type="match status" value="1"/>
</dbReference>
<organism evidence="4 5">
    <name type="scientific">Candidatus Campbellbacteria bacterium CG22_combo_CG10-13_8_21_14_all_36_13</name>
    <dbReference type="NCBI Taxonomy" id="1974529"/>
    <lineage>
        <taxon>Bacteria</taxon>
        <taxon>Candidatus Campbelliibacteriota</taxon>
    </lineage>
</organism>
<evidence type="ECO:0000313" key="4">
    <source>
        <dbReference type="EMBL" id="PIP87024.1"/>
    </source>
</evidence>
<gene>
    <name evidence="4" type="primary">dprA</name>
    <name evidence="4" type="ORF">COW81_02485</name>
</gene>
<comment type="similarity">
    <text evidence="1">Belongs to the DprA/Smf family.</text>
</comment>
<dbReference type="GO" id="GO:0009294">
    <property type="term" value="P:DNA-mediated transformation"/>
    <property type="evidence" value="ECO:0007669"/>
    <property type="project" value="InterPro"/>
</dbReference>
<dbReference type="EMBL" id="PCTT01000032">
    <property type="protein sequence ID" value="PIP87024.1"/>
    <property type="molecule type" value="Genomic_DNA"/>
</dbReference>
<dbReference type="Gene3D" id="1.10.10.10">
    <property type="entry name" value="Winged helix-like DNA-binding domain superfamily/Winged helix DNA-binding domain"/>
    <property type="match status" value="1"/>
</dbReference>
<comment type="caution">
    <text evidence="4">The sequence shown here is derived from an EMBL/GenBank/DDBJ whole genome shotgun (WGS) entry which is preliminary data.</text>
</comment>
<dbReference type="Pfam" id="PF02481">
    <property type="entry name" value="DNA_processg_A"/>
    <property type="match status" value="1"/>
</dbReference>
<dbReference type="Proteomes" id="UP000231143">
    <property type="component" value="Unassembled WGS sequence"/>
</dbReference>
<evidence type="ECO:0000259" key="2">
    <source>
        <dbReference type="Pfam" id="PF02481"/>
    </source>
</evidence>
<dbReference type="InterPro" id="IPR041614">
    <property type="entry name" value="DprA_WH"/>
</dbReference>
<evidence type="ECO:0000259" key="3">
    <source>
        <dbReference type="Pfam" id="PF17782"/>
    </source>
</evidence>
<dbReference type="InterPro" id="IPR057666">
    <property type="entry name" value="DrpA_SLOG"/>
</dbReference>